<dbReference type="KEGG" id="gsn:YC6258_05900"/>
<protein>
    <submittedName>
        <fullName evidence="2">Uncharacterized protein</fullName>
    </submittedName>
</protein>
<feature type="compositionally biased region" description="Polar residues" evidence="1">
    <location>
        <begin position="292"/>
        <end position="304"/>
    </location>
</feature>
<reference evidence="2 3" key="1">
    <citation type="submission" date="2014-01" db="EMBL/GenBank/DDBJ databases">
        <title>Full genme sequencing of cellulolytic bacterium Gynuella sunshinyii YC6258T gen. nov., sp. nov.</title>
        <authorList>
            <person name="Khan H."/>
            <person name="Chung E.J."/>
            <person name="Chung Y.R."/>
        </authorList>
    </citation>
    <scope>NUCLEOTIDE SEQUENCE [LARGE SCALE GENOMIC DNA]</scope>
    <source>
        <strain evidence="2 3">YC6258</strain>
    </source>
</reference>
<gene>
    <name evidence="2" type="ORF">YC6258_05900</name>
</gene>
<dbReference type="AlphaFoldDB" id="A0A0C5VUW5"/>
<proteinExistence type="predicted"/>
<dbReference type="EMBL" id="CP007142">
    <property type="protein sequence ID" value="AJQ97926.1"/>
    <property type="molecule type" value="Genomic_DNA"/>
</dbReference>
<dbReference type="HOGENOM" id="CLU_914539_0_0_6"/>
<dbReference type="STRING" id="1445510.YC6258_05900"/>
<feature type="region of interest" description="Disordered" evidence="1">
    <location>
        <begin position="282"/>
        <end position="304"/>
    </location>
</feature>
<keyword evidence="3" id="KW-1185">Reference proteome</keyword>
<name>A0A0C5VUW5_9GAMM</name>
<sequence>MVDINTTPAELEEGLKVKAGVRTTITVSARELCLLVGAENYYNSYALKMMFFAPAVRDIRRARDEYDHFRLIYFNHGYNNEEIKQVQTSLKDIDVTMVAVTNIDEMLTELNQKSPVCKIQRLNIYAHGIPLEISFNYHSDSEEKCSLSMQHISKIDKTIFCADAVIWSYACRTGNGAKGLWNEVSQEFTYPGTTADDSADIEKSLAQAMANQTDRPVYAWLTRTLYEYIWDDQGDQSYRKTFIDIPHPGTDGGWKRELKDLIPFSEEDDKDDLVLWNKQGAKRGVVGGNTPHGLSNSPHKFTKK</sequence>
<evidence type="ECO:0000256" key="1">
    <source>
        <dbReference type="SAM" id="MobiDB-lite"/>
    </source>
</evidence>
<dbReference type="OrthoDB" id="9021298at2"/>
<evidence type="ECO:0000313" key="2">
    <source>
        <dbReference type="EMBL" id="AJQ97926.1"/>
    </source>
</evidence>
<organism evidence="2 3">
    <name type="scientific">Gynuella sunshinyii YC6258</name>
    <dbReference type="NCBI Taxonomy" id="1445510"/>
    <lineage>
        <taxon>Bacteria</taxon>
        <taxon>Pseudomonadati</taxon>
        <taxon>Pseudomonadota</taxon>
        <taxon>Gammaproteobacteria</taxon>
        <taxon>Oceanospirillales</taxon>
        <taxon>Saccharospirillaceae</taxon>
        <taxon>Gynuella</taxon>
    </lineage>
</organism>
<dbReference type="Proteomes" id="UP000032266">
    <property type="component" value="Chromosome"/>
</dbReference>
<accession>A0A0C5VUW5</accession>
<dbReference type="RefSeq" id="WP_044619541.1">
    <property type="nucleotide sequence ID" value="NZ_CP007142.1"/>
</dbReference>
<evidence type="ECO:0000313" key="3">
    <source>
        <dbReference type="Proteomes" id="UP000032266"/>
    </source>
</evidence>